<keyword evidence="6" id="KW-0769">Symport</keyword>
<evidence type="ECO:0000256" key="3">
    <source>
        <dbReference type="ARBA" id="ARBA00022692"/>
    </source>
</evidence>
<comment type="similarity">
    <text evidence="6">Belongs to the sodium:neurotransmitter symporter (SNF) (TC 2.A.22) family.</text>
</comment>
<feature type="transmembrane region" description="Helical" evidence="7">
    <location>
        <begin position="94"/>
        <end position="112"/>
    </location>
</feature>
<accession>A0ABV0VDR4</accession>
<feature type="transmembrane region" description="Helical" evidence="7">
    <location>
        <begin position="174"/>
        <end position="193"/>
    </location>
</feature>
<proteinExistence type="inferred from homology"/>
<evidence type="ECO:0000256" key="5">
    <source>
        <dbReference type="ARBA" id="ARBA00023136"/>
    </source>
</evidence>
<evidence type="ECO:0000256" key="1">
    <source>
        <dbReference type="ARBA" id="ARBA00004141"/>
    </source>
</evidence>
<evidence type="ECO:0000313" key="9">
    <source>
        <dbReference type="Proteomes" id="UP001482620"/>
    </source>
</evidence>
<keyword evidence="2 6" id="KW-0813">Transport</keyword>
<gene>
    <name evidence="8" type="ORF">ILYODFUR_013718</name>
</gene>
<dbReference type="PANTHER" id="PTHR11616">
    <property type="entry name" value="SODIUM/CHLORIDE DEPENDENT TRANSPORTER"/>
    <property type="match status" value="1"/>
</dbReference>
<evidence type="ECO:0000256" key="4">
    <source>
        <dbReference type="ARBA" id="ARBA00022989"/>
    </source>
</evidence>
<comment type="subcellular location">
    <subcellularLocation>
        <location evidence="1">Membrane</location>
        <topology evidence="1">Multi-pass membrane protein</topology>
    </subcellularLocation>
</comment>
<feature type="transmembrane region" description="Helical" evidence="7">
    <location>
        <begin position="35"/>
        <end position="55"/>
    </location>
</feature>
<organism evidence="8 9">
    <name type="scientific">Ilyodon furcidens</name>
    <name type="common">goldbreast splitfin</name>
    <dbReference type="NCBI Taxonomy" id="33524"/>
    <lineage>
        <taxon>Eukaryota</taxon>
        <taxon>Metazoa</taxon>
        <taxon>Chordata</taxon>
        <taxon>Craniata</taxon>
        <taxon>Vertebrata</taxon>
        <taxon>Euteleostomi</taxon>
        <taxon>Actinopterygii</taxon>
        <taxon>Neopterygii</taxon>
        <taxon>Teleostei</taxon>
        <taxon>Neoteleostei</taxon>
        <taxon>Acanthomorphata</taxon>
        <taxon>Ovalentaria</taxon>
        <taxon>Atherinomorphae</taxon>
        <taxon>Cyprinodontiformes</taxon>
        <taxon>Goodeidae</taxon>
        <taxon>Ilyodon</taxon>
    </lineage>
</organism>
<evidence type="ECO:0000256" key="7">
    <source>
        <dbReference type="SAM" id="Phobius"/>
    </source>
</evidence>
<dbReference type="SUPFAM" id="SSF161070">
    <property type="entry name" value="SNF-like"/>
    <property type="match status" value="1"/>
</dbReference>
<sequence>MWNNKIEFILSVAGEIIGLGNVWRFPYLCYKNGGGAFFVPYVIFFVCCGIPVFFLETALGQFTSEGGITCWRKVCPLFEGIGYATQVIEAHLNVYYIVILAWAIFYLFNCFTTELPWAGCGHYWNTENCVDYYGENATNITNPNVTSPVIEFWERRVLKISDGIEHMGGMRWELAMCLALAWFICYFCIWKGPKSTGKVGLDNACLLLCLTVRVIWKDLHTVSCKKYLYHSNFVTFCHIRIINLSVICWDFMRKTNTKQCMVKKNKINQLPLEII</sequence>
<keyword evidence="4 7" id="KW-1133">Transmembrane helix</keyword>
<evidence type="ECO:0000256" key="6">
    <source>
        <dbReference type="RuleBase" id="RU003732"/>
    </source>
</evidence>
<evidence type="ECO:0000313" key="8">
    <source>
        <dbReference type="EMBL" id="MEQ2255423.1"/>
    </source>
</evidence>
<name>A0ABV0VDR4_9TELE</name>
<evidence type="ECO:0000256" key="2">
    <source>
        <dbReference type="ARBA" id="ARBA00022448"/>
    </source>
</evidence>
<protein>
    <recommendedName>
        <fullName evidence="6">Transporter</fullName>
    </recommendedName>
</protein>
<dbReference type="PANTHER" id="PTHR11616:SF124">
    <property type="entry name" value="SODIUM- AND CHLORIDE-DEPENDENT GABA TRANSPORTER 3"/>
    <property type="match status" value="1"/>
</dbReference>
<dbReference type="InterPro" id="IPR037272">
    <property type="entry name" value="SNS_sf"/>
</dbReference>
<reference evidence="8 9" key="1">
    <citation type="submission" date="2021-06" db="EMBL/GenBank/DDBJ databases">
        <authorList>
            <person name="Palmer J.M."/>
        </authorList>
    </citation>
    <scope>NUCLEOTIDE SEQUENCE [LARGE SCALE GENOMIC DNA]</scope>
    <source>
        <strain evidence="9">if_2019</strain>
        <tissue evidence="8">Muscle</tissue>
    </source>
</reference>
<keyword evidence="5 7" id="KW-0472">Membrane</keyword>
<keyword evidence="9" id="KW-1185">Reference proteome</keyword>
<dbReference type="Proteomes" id="UP001482620">
    <property type="component" value="Unassembled WGS sequence"/>
</dbReference>
<dbReference type="PRINTS" id="PR00176">
    <property type="entry name" value="NANEUSMPORT"/>
</dbReference>
<dbReference type="EMBL" id="JAHRIQ010105395">
    <property type="protein sequence ID" value="MEQ2255423.1"/>
    <property type="molecule type" value="Genomic_DNA"/>
</dbReference>
<dbReference type="InterPro" id="IPR000175">
    <property type="entry name" value="Na/ntran_symport"/>
</dbReference>
<keyword evidence="3 6" id="KW-0812">Transmembrane</keyword>
<dbReference type="PROSITE" id="PS50267">
    <property type="entry name" value="NA_NEUROTRAN_SYMP_3"/>
    <property type="match status" value="1"/>
</dbReference>
<dbReference type="Pfam" id="PF00209">
    <property type="entry name" value="SNF"/>
    <property type="match status" value="1"/>
</dbReference>
<comment type="caution">
    <text evidence="8">The sequence shown here is derived from an EMBL/GenBank/DDBJ whole genome shotgun (WGS) entry which is preliminary data.</text>
</comment>
<dbReference type="PROSITE" id="PS00610">
    <property type="entry name" value="NA_NEUROTRAN_SYMP_1"/>
    <property type="match status" value="1"/>
</dbReference>
<dbReference type="PROSITE" id="PS00754">
    <property type="entry name" value="NA_NEUROTRAN_SYMP_2"/>
    <property type="match status" value="1"/>
</dbReference>